<name>A0ABV4J7T2_9ACTN</name>
<dbReference type="RefSeq" id="WP_371244238.1">
    <property type="nucleotide sequence ID" value="NZ_JAHWZY010000059.1"/>
</dbReference>
<evidence type="ECO:0000313" key="2">
    <source>
        <dbReference type="Proteomes" id="UP001567537"/>
    </source>
</evidence>
<gene>
    <name evidence="1" type="ORF">KYY02_31305</name>
</gene>
<dbReference type="Proteomes" id="UP001567537">
    <property type="component" value="Unassembled WGS sequence"/>
</dbReference>
<protein>
    <submittedName>
        <fullName evidence="1">Plasmid transfer protein TraX</fullName>
    </submittedName>
</protein>
<proteinExistence type="predicted"/>
<sequence>MTTQTVTPAAVRPPLSATAARHLATVERIAYGTAGAAAAIGPGTDLWQLHAAALGTGAGVLCRLWARARDREEGFAPRLLTASYKALPVLGLSTAYGVGLFTPGTSWWEVAASVAIAGLSAVAVPLTRSRGLRRAADNLPAVAAQQPDEDDYEPGYLGDLARYWAAAPATGTTRLAHIRQYRPDAPDFEAVILAQPGETVPGSLTERAVAGVYDVPEEAVKLAPVPGHGPGRMAVQVAPAEYLARQQL</sequence>
<comment type="caution">
    <text evidence="1">The sequence shown here is derived from an EMBL/GenBank/DDBJ whole genome shotgun (WGS) entry which is preliminary data.</text>
</comment>
<reference evidence="1 2" key="1">
    <citation type="journal article" date="2021" name="Res Sq">
        <title>Streptomyces Pimoensis sp. nov., Isolated From the Taklimakan Desert in Xinjiang, China.</title>
        <authorList>
            <person name="Zhang P."/>
            <person name="Luo X."/>
            <person name="Luo X."/>
            <person name="Liu Z."/>
            <person name="Xia Z."/>
            <person name="Wan C."/>
            <person name="zhang L."/>
        </authorList>
    </citation>
    <scope>NUCLEOTIDE SEQUENCE [LARGE SCALE GENOMIC DNA]</scope>
    <source>
        <strain evidence="1 2">TRM75549</strain>
    </source>
</reference>
<accession>A0ABV4J7T2</accession>
<feature type="non-terminal residue" evidence="1">
    <location>
        <position position="248"/>
    </location>
</feature>
<keyword evidence="2" id="KW-1185">Reference proteome</keyword>
<organism evidence="1 2">
    <name type="scientific">Streptomyces pimonensis</name>
    <dbReference type="NCBI Taxonomy" id="2860288"/>
    <lineage>
        <taxon>Bacteria</taxon>
        <taxon>Bacillati</taxon>
        <taxon>Actinomycetota</taxon>
        <taxon>Actinomycetes</taxon>
        <taxon>Kitasatosporales</taxon>
        <taxon>Streptomycetaceae</taxon>
        <taxon>Streptomyces</taxon>
    </lineage>
</organism>
<dbReference type="EMBL" id="JAHWZY010000059">
    <property type="protein sequence ID" value="MEZ3182987.1"/>
    <property type="molecule type" value="Genomic_DNA"/>
</dbReference>
<evidence type="ECO:0000313" key="1">
    <source>
        <dbReference type="EMBL" id="MEZ3182987.1"/>
    </source>
</evidence>